<dbReference type="AlphaFoldDB" id="A0A507DS57"/>
<dbReference type="Proteomes" id="UP000320475">
    <property type="component" value="Unassembled WGS sequence"/>
</dbReference>
<evidence type="ECO:0000313" key="9">
    <source>
        <dbReference type="EMBL" id="TPX54044.1"/>
    </source>
</evidence>
<keyword evidence="4" id="KW-0697">Rotamase</keyword>
<evidence type="ECO:0000313" key="10">
    <source>
        <dbReference type="EMBL" id="TPX54085.1"/>
    </source>
</evidence>
<dbReference type="OrthoDB" id="407558at2759"/>
<comment type="catalytic activity">
    <reaction evidence="1">
        <text>[protein]-peptidylproline (omega=180) = [protein]-peptidylproline (omega=0)</text>
        <dbReference type="Rhea" id="RHEA:16237"/>
        <dbReference type="Rhea" id="RHEA-COMP:10747"/>
        <dbReference type="Rhea" id="RHEA-COMP:10748"/>
        <dbReference type="ChEBI" id="CHEBI:83833"/>
        <dbReference type="ChEBI" id="CHEBI:83834"/>
        <dbReference type="EC" id="5.2.1.8"/>
    </reaction>
</comment>
<dbReference type="GO" id="GO:0005737">
    <property type="term" value="C:cytoplasm"/>
    <property type="evidence" value="ECO:0007669"/>
    <property type="project" value="TreeGrafter"/>
</dbReference>
<dbReference type="InterPro" id="IPR029000">
    <property type="entry name" value="Cyclophilin-like_dom_sf"/>
</dbReference>
<dbReference type="EC" id="5.2.1.8" evidence="3"/>
<feature type="compositionally biased region" description="Basic and acidic residues" evidence="6">
    <location>
        <begin position="428"/>
        <end position="459"/>
    </location>
</feature>
<dbReference type="PROSITE" id="PS00170">
    <property type="entry name" value="CSA_PPIASE_1"/>
    <property type="match status" value="1"/>
</dbReference>
<reference evidence="11 12" key="1">
    <citation type="journal article" date="2019" name="Sci. Rep.">
        <title>Comparative genomics of chytrid fungi reveal insights into the obligate biotrophic and pathogenic lifestyle of Synchytrium endobioticum.</title>
        <authorList>
            <person name="van de Vossenberg B.T.L.H."/>
            <person name="Warris S."/>
            <person name="Nguyen H.D.T."/>
            <person name="van Gent-Pelzer M.P.E."/>
            <person name="Joly D.L."/>
            <person name="van de Geest H.C."/>
            <person name="Bonants P.J.M."/>
            <person name="Smith D.S."/>
            <person name="Levesque C.A."/>
            <person name="van der Lee T.A.J."/>
        </authorList>
    </citation>
    <scope>NUCLEOTIDE SEQUENCE [LARGE SCALE GENOMIC DNA]</scope>
    <source>
        <strain evidence="8 12">LEV6574</strain>
        <strain evidence="10 11">MB42</strain>
    </source>
</reference>
<name>A0A507DS57_9FUNG</name>
<feature type="domain" description="PPIase cyclophilin-type" evidence="7">
    <location>
        <begin position="7"/>
        <end position="168"/>
    </location>
</feature>
<evidence type="ECO:0000256" key="3">
    <source>
        <dbReference type="ARBA" id="ARBA00013194"/>
    </source>
</evidence>
<feature type="compositionally biased region" description="Basic and acidic residues" evidence="6">
    <location>
        <begin position="168"/>
        <end position="188"/>
    </location>
</feature>
<dbReference type="STRING" id="286115.A0A507DS57"/>
<dbReference type="GO" id="GO:0003755">
    <property type="term" value="F:peptidyl-prolyl cis-trans isomerase activity"/>
    <property type="evidence" value="ECO:0007669"/>
    <property type="project" value="UniProtKB-KW"/>
</dbReference>
<dbReference type="VEuPathDB" id="FungiDB:SeMB42_g00478"/>
<feature type="compositionally biased region" description="Basic and acidic residues" evidence="6">
    <location>
        <begin position="472"/>
        <end position="483"/>
    </location>
</feature>
<organism evidence="10 11">
    <name type="scientific">Synchytrium endobioticum</name>
    <dbReference type="NCBI Taxonomy" id="286115"/>
    <lineage>
        <taxon>Eukaryota</taxon>
        <taxon>Fungi</taxon>
        <taxon>Fungi incertae sedis</taxon>
        <taxon>Chytridiomycota</taxon>
        <taxon>Chytridiomycota incertae sedis</taxon>
        <taxon>Chytridiomycetes</taxon>
        <taxon>Synchytriales</taxon>
        <taxon>Synchytriaceae</taxon>
        <taxon>Synchytrium</taxon>
    </lineage>
</organism>
<evidence type="ECO:0000256" key="2">
    <source>
        <dbReference type="ARBA" id="ARBA00002388"/>
    </source>
</evidence>
<dbReference type="PANTHER" id="PTHR11071:SF561">
    <property type="entry name" value="PEPTIDYL-PROLYL CIS-TRANS ISOMERASE D-RELATED"/>
    <property type="match status" value="1"/>
</dbReference>
<protein>
    <recommendedName>
        <fullName evidence="3">peptidylprolyl isomerase</fullName>
        <ecNumber evidence="3">5.2.1.8</ecNumber>
    </recommendedName>
</protein>
<dbReference type="PRINTS" id="PR00153">
    <property type="entry name" value="CSAPPISMRASE"/>
</dbReference>
<dbReference type="GO" id="GO:0006457">
    <property type="term" value="P:protein folding"/>
    <property type="evidence" value="ECO:0007669"/>
    <property type="project" value="InterPro"/>
</dbReference>
<dbReference type="Proteomes" id="UP000317494">
    <property type="component" value="Unassembled WGS sequence"/>
</dbReference>
<feature type="compositionally biased region" description="Polar residues" evidence="6">
    <location>
        <begin position="390"/>
        <end position="401"/>
    </location>
</feature>
<feature type="compositionally biased region" description="Low complexity" evidence="6">
    <location>
        <begin position="196"/>
        <end position="214"/>
    </location>
</feature>
<dbReference type="EMBL" id="QEAM01000005">
    <property type="protein sequence ID" value="TPX51391.1"/>
    <property type="molecule type" value="Genomic_DNA"/>
</dbReference>
<dbReference type="EMBL" id="QEAN01000009">
    <property type="protein sequence ID" value="TPX54044.1"/>
    <property type="molecule type" value="Genomic_DNA"/>
</dbReference>
<feature type="compositionally biased region" description="Basic residues" evidence="6">
    <location>
        <begin position="218"/>
        <end position="232"/>
    </location>
</feature>
<evidence type="ECO:0000256" key="1">
    <source>
        <dbReference type="ARBA" id="ARBA00000971"/>
    </source>
</evidence>
<dbReference type="GO" id="GO:0016018">
    <property type="term" value="F:cyclosporin A binding"/>
    <property type="evidence" value="ECO:0007669"/>
    <property type="project" value="TreeGrafter"/>
</dbReference>
<evidence type="ECO:0000313" key="12">
    <source>
        <dbReference type="Proteomes" id="UP000320475"/>
    </source>
</evidence>
<dbReference type="VEuPathDB" id="FungiDB:SeMB42_g00480"/>
<gene>
    <name evidence="8" type="ORF">SeLEV6574_g00340</name>
    <name evidence="10" type="ORF">SeMB42_g00478</name>
    <name evidence="9" type="ORF">SeMB42_g00480</name>
</gene>
<dbReference type="PANTHER" id="PTHR11071">
    <property type="entry name" value="PEPTIDYL-PROLYL CIS-TRANS ISOMERASE"/>
    <property type="match status" value="1"/>
</dbReference>
<comment type="function">
    <text evidence="2">PPIases accelerate the folding of proteins. It catalyzes the cis-trans isomerization of proline imidic peptide bonds in oligopeptides.</text>
</comment>
<dbReference type="InterPro" id="IPR002130">
    <property type="entry name" value="Cyclophilin-type_PPIase_dom"/>
</dbReference>
<dbReference type="EMBL" id="QEAN01000009">
    <property type="protein sequence ID" value="TPX54085.1"/>
    <property type="molecule type" value="Genomic_DNA"/>
</dbReference>
<evidence type="ECO:0000256" key="4">
    <source>
        <dbReference type="ARBA" id="ARBA00023110"/>
    </source>
</evidence>
<keyword evidence="11" id="KW-1185">Reference proteome</keyword>
<dbReference type="PROSITE" id="PS50072">
    <property type="entry name" value="CSA_PPIASE_2"/>
    <property type="match status" value="1"/>
</dbReference>
<evidence type="ECO:0000259" key="7">
    <source>
        <dbReference type="PROSITE" id="PS50072"/>
    </source>
</evidence>
<dbReference type="Pfam" id="PF00160">
    <property type="entry name" value="Pro_isomerase"/>
    <property type="match status" value="1"/>
</dbReference>
<evidence type="ECO:0000256" key="6">
    <source>
        <dbReference type="SAM" id="MobiDB-lite"/>
    </source>
</evidence>
<dbReference type="Gene3D" id="2.40.100.10">
    <property type="entry name" value="Cyclophilin-like"/>
    <property type="match status" value="1"/>
</dbReference>
<dbReference type="SUPFAM" id="SSF50891">
    <property type="entry name" value="Cyclophilin-like"/>
    <property type="match status" value="1"/>
</dbReference>
<dbReference type="FunFam" id="2.40.100.10:FF:000022">
    <property type="entry name" value="Peptidyl-prolyl cis-trans isomerase CYP95"/>
    <property type="match status" value="1"/>
</dbReference>
<accession>A0A507DS57</accession>
<feature type="compositionally biased region" description="Basic and acidic residues" evidence="6">
    <location>
        <begin position="362"/>
        <end position="384"/>
    </location>
</feature>
<evidence type="ECO:0000256" key="5">
    <source>
        <dbReference type="ARBA" id="ARBA00023235"/>
    </source>
</evidence>
<dbReference type="InterPro" id="IPR020892">
    <property type="entry name" value="Cyclophilin-type_PPIase_CS"/>
</dbReference>
<feature type="region of interest" description="Disordered" evidence="6">
    <location>
        <begin position="148"/>
        <end position="483"/>
    </location>
</feature>
<evidence type="ECO:0000313" key="11">
    <source>
        <dbReference type="Proteomes" id="UP000317494"/>
    </source>
</evidence>
<evidence type="ECO:0000313" key="8">
    <source>
        <dbReference type="EMBL" id="TPX51391.1"/>
    </source>
</evidence>
<keyword evidence="5" id="KW-0413">Isomerase</keyword>
<feature type="compositionally biased region" description="Basic and acidic residues" evidence="6">
    <location>
        <begin position="282"/>
        <end position="352"/>
    </location>
</feature>
<comment type="caution">
    <text evidence="10">The sequence shown here is derived from an EMBL/GenBank/DDBJ whole genome shotgun (WGS) entry which is preliminary data.</text>
</comment>
<sequence length="483" mass="54941">MDNPRTFFDIEIDGNPAGRVVFELFKDDTPKTVENFRCLCTGEKGSNRYYKGASFHRVVEEFMIQGGDYTKGDGTGGESIYGGQFEDENLTRKHDQPFLLSMANRGPNTNGSQFFIITAPNGTPHLDGKHVIFGRVVSGQKIVQRIEKLPTDSRDGPLQKVTIANCGELERRKKQDADKKSSTTEKKGSNKRQCRSASVNSSSSASSSASSGSESDGKKRRKRDKKKHKKHHGDADQDDELSKSKKVPSVHDEGDTASAENGSEHHSRSVDVPPEFLKNLHGNHDWRRGTVADPRVDRGRYDRRDYHDRDHNRGYDRRNEWSRDNRDRNFGRDTRDRDYGRDSRDRDWDRNNYGRGDVNSNDNDRDRRDHRENRERAGFFDRSRGGTGSRGWNNGLSGNSDVSERKDVQGRQIKGRGTTHYRPASTFEFHHRQQQESEPREGRTDHGENVEAKESDARNDSVPNDGGVVEEDIAKQDEMIVEV</sequence>
<feature type="compositionally biased region" description="Basic and acidic residues" evidence="6">
    <location>
        <begin position="148"/>
        <end position="157"/>
    </location>
</feature>
<proteinExistence type="predicted"/>